<gene>
    <name evidence="3" type="ORF">MOHU_20950</name>
</gene>
<evidence type="ECO:0000259" key="2">
    <source>
        <dbReference type="PROSITE" id="PS51272"/>
    </source>
</evidence>
<dbReference type="Pfam" id="PF00395">
    <property type="entry name" value="SLH"/>
    <property type="match status" value="3"/>
</dbReference>
<dbReference type="OrthoDB" id="2985276at2"/>
<keyword evidence="1" id="KW-0677">Repeat</keyword>
<dbReference type="RefSeq" id="WP_106006014.1">
    <property type="nucleotide sequence ID" value="NZ_CP136419.1"/>
</dbReference>
<dbReference type="Proteomes" id="UP000238415">
    <property type="component" value="Unassembled WGS sequence"/>
</dbReference>
<keyword evidence="4" id="KW-1185">Reference proteome</keyword>
<protein>
    <submittedName>
        <fullName evidence="3">Endoglucanase</fullName>
        <ecNumber evidence="3">3.2.1.4</ecNumber>
    </submittedName>
</protein>
<keyword evidence="3" id="KW-0378">Hydrolase</keyword>
<evidence type="ECO:0000256" key="1">
    <source>
        <dbReference type="ARBA" id="ARBA00022737"/>
    </source>
</evidence>
<keyword evidence="3" id="KW-0326">Glycosidase</keyword>
<sequence length="522" mass="57655">MSARWGALVFLATFLSMVFIPATSAAALDYYRFHGGIKNEKDYAEVLYITGEPVILRGTIQESFGQARDGRITGRVTYRLGNTDKGITLTRTVSFVTSVEKNGRQEVNTTTVDRFSETITVGKNRYALQDFQFSRSDLIDHQPAVDYKSGNWSARKVYSLNNGQATVVVETWGDTVGYNHAWGSTETAREEGTVSFSGKVALDKTNLVATSWNCSFSQGVSYHRTRYLEYQANEPQNISFAGGYVENSRTTETLQYQGSFPDLDNGVLASTKLIKREGDCELQGLADKNRLWVAQLADVRGHWAEGDIRQMYGLGAFEETGDYFYPTLPFYRGQFARALVAVLDLPLPVEDTGGSRLAAGPPAVRSLAGTSGLAGRTPQTSQAQEKPLFTDVAVTDPAYKYYRAVYEAGVMTGTGPGLFNPTRPLTRAEALVILVRALGLEGRGPAGYVTTSFMDDAEIPSWARPAIYVAEKIGLARGDEYGFLKPNEVLSRAEAAVFLNRFVRYLQEEMTADYRERLLGFN</sequence>
<feature type="domain" description="SLH" evidence="2">
    <location>
        <begin position="450"/>
        <end position="513"/>
    </location>
</feature>
<dbReference type="PANTHER" id="PTHR43308">
    <property type="entry name" value="OUTER MEMBRANE PROTEIN ALPHA-RELATED"/>
    <property type="match status" value="1"/>
</dbReference>
<feature type="domain" description="SLH" evidence="2">
    <location>
        <begin position="385"/>
        <end position="448"/>
    </location>
</feature>
<proteinExistence type="predicted"/>
<accession>A0A2T0ANB6</accession>
<evidence type="ECO:0000313" key="3">
    <source>
        <dbReference type="EMBL" id="PRR70304.1"/>
    </source>
</evidence>
<dbReference type="EC" id="3.2.1.4" evidence="3"/>
<evidence type="ECO:0000313" key="4">
    <source>
        <dbReference type="Proteomes" id="UP000238415"/>
    </source>
</evidence>
<dbReference type="EMBL" id="PVXM01000049">
    <property type="protein sequence ID" value="PRR70304.1"/>
    <property type="molecule type" value="Genomic_DNA"/>
</dbReference>
<comment type="caution">
    <text evidence="3">The sequence shown here is derived from an EMBL/GenBank/DDBJ whole genome shotgun (WGS) entry which is preliminary data.</text>
</comment>
<organism evidence="3 4">
    <name type="scientific">Neomoorella humiferrea</name>
    <dbReference type="NCBI Taxonomy" id="676965"/>
    <lineage>
        <taxon>Bacteria</taxon>
        <taxon>Bacillati</taxon>
        <taxon>Bacillota</taxon>
        <taxon>Clostridia</taxon>
        <taxon>Neomoorellales</taxon>
        <taxon>Neomoorellaceae</taxon>
        <taxon>Neomoorella</taxon>
    </lineage>
</organism>
<dbReference type="InterPro" id="IPR051465">
    <property type="entry name" value="Cell_Envelope_Struct_Comp"/>
</dbReference>
<name>A0A2T0ANB6_9FIRM</name>
<reference evidence="3 4" key="1">
    <citation type="submission" date="2018-03" db="EMBL/GenBank/DDBJ databases">
        <title>Genome sequence of Moorella humiferrea DSM 23265.</title>
        <authorList>
            <person name="Poehlein A."/>
            <person name="Daniel R."/>
        </authorList>
    </citation>
    <scope>NUCLEOTIDE SEQUENCE [LARGE SCALE GENOMIC DNA]</scope>
    <source>
        <strain evidence="3 4">DSM 23265</strain>
    </source>
</reference>
<dbReference type="PROSITE" id="PS51272">
    <property type="entry name" value="SLH"/>
    <property type="match status" value="3"/>
</dbReference>
<dbReference type="AlphaFoldDB" id="A0A2T0ANB6"/>
<dbReference type="GO" id="GO:0008810">
    <property type="term" value="F:cellulase activity"/>
    <property type="evidence" value="ECO:0007669"/>
    <property type="project" value="UniProtKB-EC"/>
</dbReference>
<dbReference type="InterPro" id="IPR001119">
    <property type="entry name" value="SLH_dom"/>
</dbReference>
<feature type="domain" description="SLH" evidence="2">
    <location>
        <begin position="291"/>
        <end position="353"/>
    </location>
</feature>